<name>D8T9H9_SELML</name>
<dbReference type="GO" id="GO:0005829">
    <property type="term" value="C:cytosol"/>
    <property type="evidence" value="ECO:0000318"/>
    <property type="project" value="GO_Central"/>
</dbReference>
<reference evidence="14 15" key="1">
    <citation type="journal article" date="2011" name="Science">
        <title>The Selaginella genome identifies genetic changes associated with the evolution of vascular plants.</title>
        <authorList>
            <person name="Banks J.A."/>
            <person name="Nishiyama T."/>
            <person name="Hasebe M."/>
            <person name="Bowman J.L."/>
            <person name="Gribskov M."/>
            <person name="dePamphilis C."/>
            <person name="Albert V.A."/>
            <person name="Aono N."/>
            <person name="Aoyama T."/>
            <person name="Ambrose B.A."/>
            <person name="Ashton N.W."/>
            <person name="Axtell M.J."/>
            <person name="Barker E."/>
            <person name="Barker M.S."/>
            <person name="Bennetzen J.L."/>
            <person name="Bonawitz N.D."/>
            <person name="Chapple C."/>
            <person name="Cheng C."/>
            <person name="Correa L.G."/>
            <person name="Dacre M."/>
            <person name="DeBarry J."/>
            <person name="Dreyer I."/>
            <person name="Elias M."/>
            <person name="Engstrom E.M."/>
            <person name="Estelle M."/>
            <person name="Feng L."/>
            <person name="Finet C."/>
            <person name="Floyd S.K."/>
            <person name="Frommer W.B."/>
            <person name="Fujita T."/>
            <person name="Gramzow L."/>
            <person name="Gutensohn M."/>
            <person name="Harholt J."/>
            <person name="Hattori M."/>
            <person name="Heyl A."/>
            <person name="Hirai T."/>
            <person name="Hiwatashi Y."/>
            <person name="Ishikawa M."/>
            <person name="Iwata M."/>
            <person name="Karol K.G."/>
            <person name="Koehler B."/>
            <person name="Kolukisaoglu U."/>
            <person name="Kubo M."/>
            <person name="Kurata T."/>
            <person name="Lalonde S."/>
            <person name="Li K."/>
            <person name="Li Y."/>
            <person name="Litt A."/>
            <person name="Lyons E."/>
            <person name="Manning G."/>
            <person name="Maruyama T."/>
            <person name="Michael T.P."/>
            <person name="Mikami K."/>
            <person name="Miyazaki S."/>
            <person name="Morinaga S."/>
            <person name="Murata T."/>
            <person name="Mueller-Roeber B."/>
            <person name="Nelson D.R."/>
            <person name="Obara M."/>
            <person name="Oguri Y."/>
            <person name="Olmstead R.G."/>
            <person name="Onodera N."/>
            <person name="Petersen B.L."/>
            <person name="Pils B."/>
            <person name="Prigge M."/>
            <person name="Rensing S.A."/>
            <person name="Riano-Pachon D.M."/>
            <person name="Roberts A.W."/>
            <person name="Sato Y."/>
            <person name="Scheller H.V."/>
            <person name="Schulz B."/>
            <person name="Schulz C."/>
            <person name="Shakirov E.V."/>
            <person name="Shibagaki N."/>
            <person name="Shinohara N."/>
            <person name="Shippen D.E."/>
            <person name="Soerensen I."/>
            <person name="Sotooka R."/>
            <person name="Sugimoto N."/>
            <person name="Sugita M."/>
            <person name="Sumikawa N."/>
            <person name="Tanurdzic M."/>
            <person name="Theissen G."/>
            <person name="Ulvskov P."/>
            <person name="Wakazuki S."/>
            <person name="Weng J.K."/>
            <person name="Willats W.W."/>
            <person name="Wipf D."/>
            <person name="Wolf P.G."/>
            <person name="Yang L."/>
            <person name="Zimmer A.D."/>
            <person name="Zhu Q."/>
            <person name="Mitros T."/>
            <person name="Hellsten U."/>
            <person name="Loque D."/>
            <person name="Otillar R."/>
            <person name="Salamov A."/>
            <person name="Schmutz J."/>
            <person name="Shapiro H."/>
            <person name="Lindquist E."/>
            <person name="Lucas S."/>
            <person name="Rokhsar D."/>
            <person name="Grigoriev I.V."/>
        </authorList>
    </citation>
    <scope>NUCLEOTIDE SEQUENCE [LARGE SCALE GENOMIC DNA]</scope>
</reference>
<evidence type="ECO:0000256" key="1">
    <source>
        <dbReference type="ARBA" id="ARBA00004370"/>
    </source>
</evidence>
<dbReference type="KEGG" id="smo:SELMODRAFT_448703"/>
<dbReference type="GO" id="GO:0005778">
    <property type="term" value="C:peroxisomal membrane"/>
    <property type="evidence" value="ECO:0000318"/>
    <property type="project" value="GO_Central"/>
</dbReference>
<evidence type="ECO:0000256" key="2">
    <source>
        <dbReference type="ARBA" id="ARBA00006914"/>
    </source>
</evidence>
<dbReference type="Gramene" id="EFJ06713">
    <property type="protein sequence ID" value="EFJ06713"/>
    <property type="gene ID" value="SELMODRAFT_448703"/>
</dbReference>
<evidence type="ECO:0000256" key="12">
    <source>
        <dbReference type="ARBA" id="ARBA00048778"/>
    </source>
</evidence>
<dbReference type="GO" id="GO:0043335">
    <property type="term" value="P:protein unfolding"/>
    <property type="evidence" value="ECO:0000318"/>
    <property type="project" value="GO_Central"/>
</dbReference>
<dbReference type="InterPro" id="IPR003593">
    <property type="entry name" value="AAA+_ATPase"/>
</dbReference>
<evidence type="ECO:0000256" key="5">
    <source>
        <dbReference type="ARBA" id="ARBA00022741"/>
    </source>
</evidence>
<dbReference type="InterPro" id="IPR029067">
    <property type="entry name" value="CDC48_domain_2-like_sf"/>
</dbReference>
<comment type="subcellular location">
    <subcellularLocation>
        <location evidence="1">Membrane</location>
    </subcellularLocation>
</comment>
<evidence type="ECO:0000256" key="8">
    <source>
        <dbReference type="ARBA" id="ARBA00022927"/>
    </source>
</evidence>
<evidence type="ECO:0000256" key="7">
    <source>
        <dbReference type="ARBA" id="ARBA00022840"/>
    </source>
</evidence>
<dbReference type="SUPFAM" id="SSF54585">
    <property type="entry name" value="Cdc48 domain 2-like"/>
    <property type="match status" value="1"/>
</dbReference>
<comment type="catalytic activity">
    <reaction evidence="12">
        <text>ATP + H2O = ADP + phosphate + H(+)</text>
        <dbReference type="Rhea" id="RHEA:13065"/>
        <dbReference type="ChEBI" id="CHEBI:15377"/>
        <dbReference type="ChEBI" id="CHEBI:15378"/>
        <dbReference type="ChEBI" id="CHEBI:30616"/>
        <dbReference type="ChEBI" id="CHEBI:43474"/>
        <dbReference type="ChEBI" id="CHEBI:456216"/>
    </reaction>
    <physiologicalReaction direction="left-to-right" evidence="12">
        <dbReference type="Rhea" id="RHEA:13066"/>
    </physiologicalReaction>
</comment>
<dbReference type="Pfam" id="PF00004">
    <property type="entry name" value="AAA"/>
    <property type="match status" value="2"/>
</dbReference>
<keyword evidence="9" id="KW-0472">Membrane</keyword>
<dbReference type="Gene3D" id="1.10.8.60">
    <property type="match status" value="2"/>
</dbReference>
<dbReference type="eggNOG" id="KOG0735">
    <property type="taxonomic scope" value="Eukaryota"/>
</dbReference>
<dbReference type="GO" id="GO:0016558">
    <property type="term" value="P:protein import into peroxisome matrix"/>
    <property type="evidence" value="ECO:0000318"/>
    <property type="project" value="GO_Central"/>
</dbReference>
<dbReference type="InterPro" id="IPR003959">
    <property type="entry name" value="ATPase_AAA_core"/>
</dbReference>
<evidence type="ECO:0000256" key="4">
    <source>
        <dbReference type="ARBA" id="ARBA00022593"/>
    </source>
</evidence>
<keyword evidence="7" id="KW-0067">ATP-binding</keyword>
<keyword evidence="6" id="KW-0378">Hydrolase</keyword>
<comment type="similarity">
    <text evidence="2">Belongs to the AAA ATPase family.</text>
</comment>
<keyword evidence="3" id="KW-0813">Transport</keyword>
<dbReference type="SUPFAM" id="SSF52540">
    <property type="entry name" value="P-loop containing nucleoside triphosphate hydrolases"/>
    <property type="match status" value="2"/>
</dbReference>
<evidence type="ECO:0000313" key="15">
    <source>
        <dbReference type="Proteomes" id="UP000001514"/>
    </source>
</evidence>
<keyword evidence="8" id="KW-0653">Protein transport</keyword>
<evidence type="ECO:0000259" key="13">
    <source>
        <dbReference type="SMART" id="SM00382"/>
    </source>
</evidence>
<organism evidence="15">
    <name type="scientific">Selaginella moellendorffii</name>
    <name type="common">Spikemoss</name>
    <dbReference type="NCBI Taxonomy" id="88036"/>
    <lineage>
        <taxon>Eukaryota</taxon>
        <taxon>Viridiplantae</taxon>
        <taxon>Streptophyta</taxon>
        <taxon>Embryophyta</taxon>
        <taxon>Tracheophyta</taxon>
        <taxon>Lycopodiopsida</taxon>
        <taxon>Selaginellales</taxon>
        <taxon>Selaginellaceae</taxon>
        <taxon>Selaginella</taxon>
    </lineage>
</organism>
<evidence type="ECO:0000256" key="6">
    <source>
        <dbReference type="ARBA" id="ARBA00022801"/>
    </source>
</evidence>
<feature type="domain" description="AAA+ ATPase" evidence="13">
    <location>
        <begin position="482"/>
        <end position="625"/>
    </location>
</feature>
<dbReference type="PANTHER" id="PTHR23077:SF12">
    <property type="entry name" value="PEROXISOMAL ATPASE PEX1"/>
    <property type="match status" value="1"/>
</dbReference>
<dbReference type="STRING" id="88036.D8T9H9"/>
<dbReference type="Proteomes" id="UP000001514">
    <property type="component" value="Unassembled WGS sequence"/>
</dbReference>
<keyword evidence="15" id="KW-1185">Reference proteome</keyword>
<protein>
    <recommendedName>
        <fullName evidence="11">Peroxisomal ATPase PEX1</fullName>
    </recommendedName>
    <alternativeName>
        <fullName evidence="10">Peroxin-1</fullName>
    </alternativeName>
</protein>
<evidence type="ECO:0000256" key="3">
    <source>
        <dbReference type="ARBA" id="ARBA00022448"/>
    </source>
</evidence>
<dbReference type="InterPro" id="IPR027417">
    <property type="entry name" value="P-loop_NTPase"/>
</dbReference>
<dbReference type="GO" id="GO:0005524">
    <property type="term" value="F:ATP binding"/>
    <property type="evidence" value="ECO:0007669"/>
    <property type="project" value="UniProtKB-KW"/>
</dbReference>
<dbReference type="Gene3D" id="3.10.330.10">
    <property type="match status" value="1"/>
</dbReference>
<dbReference type="FunCoup" id="D8T9H9">
    <property type="interactions" value="4084"/>
</dbReference>
<sequence length="1086" mass="118671">MEVEVRRVASSDVGFVALPMHVIYLLQQGDAHFTSLLVLELKISRPAAGDGAALVPWFVAWSGATSNSIFIEVAESLAQCLGLPDRAKVTVRVRIDLPQAQTVLVEPATEDDSEILELHADYLETHILNEVGVLQEGRQFPVSVPGQGVLVLLAKSITPRSVVRLTRGTELVVSIKKRQQNIKQGPQFGKSIWLRIQDIDESLHQVCNIGGKELAVIPTAAVYVNSSTAERVTVANGQWVLVRTSQSFPNEETTDEQKKVTRSAAVRVIYWSGATDGHAVVSAPLRQYLGVQLHGGLCLQSFHQTNLLQATSVRVTPVMFHSEENQTDGKQLKQVISSETVDDKLTLIRAWIKAQRRTLHNAFGGNDGTSWPATSLIALSEAPANRQKKESIFLLSLQCGGQMDNNMLVLDARILDDEKPVLDLRIERLQYLFTISKEDRDVDMPSFKSVWVKGSADEALQRLTLLLTPTSLQKLRDMEVAVPVGILLYGPAACGKTQLALSLARELGENKQIQAHRVILKCAELVGEAESPTKRRLKEAVLGAIQHAPSLVVLDDLDALFSIHEEGGVDMSATSLAEYLSDVMDNAQRTASVAFLATASGPKSLPLSLRSSGRFDFSVELEPPGIREREGILEQIIASRGFECPKTITSRVAAKCDGYDANDLEIMVDRALHASSARYLAKKAETETGRNFHLTDSDLNDALQGLVPAALKGVAKAGKTGPILGWDDVGGLQEVCRVIRELLELPVRYPKLFASAPLRLRTGVLLYGPPGCGKTHVVAAAAAACSLRFIPVKGPELLDKYIGASEKAVRDVFARAAAAAPCILFFDEFDAIAPKRGHDNTGVTDRVVNQLLAELDGVSALTGVFTFAATNRPDLIDAALLRPGRLDHLLFCDFPSQAERLDILRVLSRHLSMEDDIDLQYLSRFSEGFSGADLKAVLSDAELEAVHSAIERPREKHNQRPVITMEMLKSALARAIPLQEAERKRFASIYSTFTSGRSSSKAYFGLPDHAKVACTDVPPLRVSCQEKFTARILSRPYELSWFVVESNVSFSIRVHEVMGHACRLLAAGISPGKEKRHTEVSGAILI</sequence>
<proteinExistence type="inferred from homology"/>
<dbReference type="InterPro" id="IPR050168">
    <property type="entry name" value="AAA_ATPase_domain"/>
</dbReference>
<evidence type="ECO:0000313" key="14">
    <source>
        <dbReference type="EMBL" id="EFJ06713.1"/>
    </source>
</evidence>
<dbReference type="PROSITE" id="PS00674">
    <property type="entry name" value="AAA"/>
    <property type="match status" value="1"/>
</dbReference>
<dbReference type="InterPro" id="IPR015342">
    <property type="entry name" value="PEX1-N_C-lobe"/>
</dbReference>
<accession>D8T9H9</accession>
<keyword evidence="5" id="KW-0547">Nucleotide-binding</keyword>
<dbReference type="HOGENOM" id="CLU_000688_1_1_1"/>
<dbReference type="InterPro" id="IPR041569">
    <property type="entry name" value="AAA_lid_3"/>
</dbReference>
<dbReference type="InParanoid" id="D8T9H9"/>
<dbReference type="InterPro" id="IPR003960">
    <property type="entry name" value="ATPase_AAA_CS"/>
</dbReference>
<evidence type="ECO:0000256" key="11">
    <source>
        <dbReference type="ARBA" id="ARBA00034532"/>
    </source>
</evidence>
<dbReference type="GO" id="GO:0016887">
    <property type="term" value="F:ATP hydrolysis activity"/>
    <property type="evidence" value="ECO:0000318"/>
    <property type="project" value="GO_Central"/>
</dbReference>
<dbReference type="SMART" id="SM00382">
    <property type="entry name" value="AAA"/>
    <property type="match status" value="2"/>
</dbReference>
<dbReference type="Pfam" id="PF17862">
    <property type="entry name" value="AAA_lid_3"/>
    <property type="match status" value="1"/>
</dbReference>
<feature type="domain" description="AAA+ ATPase" evidence="13">
    <location>
        <begin position="760"/>
        <end position="896"/>
    </location>
</feature>
<dbReference type="PANTHER" id="PTHR23077">
    <property type="entry name" value="AAA-FAMILY ATPASE"/>
    <property type="match status" value="1"/>
</dbReference>
<dbReference type="Pfam" id="PF09262">
    <property type="entry name" value="PEX-1N"/>
    <property type="match status" value="1"/>
</dbReference>
<keyword evidence="4" id="KW-0962">Peroxisome biogenesis</keyword>
<gene>
    <name evidence="14" type="ORF">SELMODRAFT_448703</name>
</gene>
<dbReference type="FunFam" id="3.40.50.300:FF:000149">
    <property type="entry name" value="Nuclear valosin-containing protein-like"/>
    <property type="match status" value="1"/>
</dbReference>
<evidence type="ECO:0000256" key="9">
    <source>
        <dbReference type="ARBA" id="ARBA00023136"/>
    </source>
</evidence>
<dbReference type="EMBL" id="GL377695">
    <property type="protein sequence ID" value="EFJ06713.1"/>
    <property type="molecule type" value="Genomic_DNA"/>
</dbReference>
<evidence type="ECO:0000256" key="10">
    <source>
        <dbReference type="ARBA" id="ARBA00032509"/>
    </source>
</evidence>
<dbReference type="Gene3D" id="3.40.50.300">
    <property type="entry name" value="P-loop containing nucleotide triphosphate hydrolases"/>
    <property type="match status" value="2"/>
</dbReference>
<dbReference type="AlphaFoldDB" id="D8T9H9"/>
<dbReference type="OMA" id="WVVAWSG"/>